<feature type="domain" description="FAD dependent oxidoreductase" evidence="3">
    <location>
        <begin position="14"/>
        <end position="399"/>
    </location>
</feature>
<dbReference type="Gene3D" id="3.50.50.60">
    <property type="entry name" value="FAD/NAD(P)-binding domain"/>
    <property type="match status" value="2"/>
</dbReference>
<evidence type="ECO:0000256" key="2">
    <source>
        <dbReference type="SAM" id="MobiDB-lite"/>
    </source>
</evidence>
<reference evidence="4 5" key="1">
    <citation type="submission" date="2017-02" db="EMBL/GenBank/DDBJ databases">
        <title>The new phylogeny of genus Mycobacterium.</title>
        <authorList>
            <person name="Tortoli E."/>
            <person name="Trovato A."/>
            <person name="Cirillo D.M."/>
        </authorList>
    </citation>
    <scope>NUCLEOTIDE SEQUENCE [LARGE SCALE GENOMIC DNA]</scope>
    <source>
        <strain evidence="4 5">DSM 45057</strain>
    </source>
</reference>
<comment type="caution">
    <text evidence="4">The sequence shown here is derived from an EMBL/GenBank/DDBJ whole genome shotgun (WGS) entry which is preliminary data.</text>
</comment>
<dbReference type="Proteomes" id="UP000192284">
    <property type="component" value="Unassembled WGS sequence"/>
</dbReference>
<dbReference type="AlphaFoldDB" id="A0A1W9ZT13"/>
<dbReference type="Pfam" id="PF01266">
    <property type="entry name" value="DAO"/>
    <property type="match status" value="1"/>
</dbReference>
<accession>A0A1W9ZT13</accession>
<feature type="region of interest" description="Disordered" evidence="2">
    <location>
        <begin position="406"/>
        <end position="425"/>
    </location>
</feature>
<evidence type="ECO:0000313" key="4">
    <source>
        <dbReference type="EMBL" id="ORA20778.1"/>
    </source>
</evidence>
<keyword evidence="5" id="KW-1185">Reference proteome</keyword>
<evidence type="ECO:0000259" key="3">
    <source>
        <dbReference type="Pfam" id="PF01266"/>
    </source>
</evidence>
<dbReference type="GO" id="GO:0005737">
    <property type="term" value="C:cytoplasm"/>
    <property type="evidence" value="ECO:0007669"/>
    <property type="project" value="TreeGrafter"/>
</dbReference>
<gene>
    <name evidence="4" type="ORF">BST12_14360</name>
</gene>
<dbReference type="PANTHER" id="PTHR13847:SF289">
    <property type="entry name" value="GLYCINE OXIDASE"/>
    <property type="match status" value="1"/>
</dbReference>
<dbReference type="PANTHER" id="PTHR13847">
    <property type="entry name" value="SARCOSINE DEHYDROGENASE-RELATED"/>
    <property type="match status" value="1"/>
</dbReference>
<keyword evidence="1" id="KW-0560">Oxidoreductase</keyword>
<evidence type="ECO:0000256" key="1">
    <source>
        <dbReference type="ARBA" id="ARBA00023002"/>
    </source>
</evidence>
<dbReference type="EMBL" id="MVHE01000020">
    <property type="protein sequence ID" value="ORA20778.1"/>
    <property type="molecule type" value="Genomic_DNA"/>
</dbReference>
<dbReference type="SUPFAM" id="SSF51971">
    <property type="entry name" value="Nucleotide-binding domain"/>
    <property type="match status" value="1"/>
</dbReference>
<name>A0A1W9ZT13_MYCAN</name>
<dbReference type="InterPro" id="IPR006076">
    <property type="entry name" value="FAD-dep_OxRdtase"/>
</dbReference>
<dbReference type="Gene3D" id="3.30.9.10">
    <property type="entry name" value="D-Amino Acid Oxidase, subunit A, domain 2"/>
    <property type="match status" value="1"/>
</dbReference>
<proteinExistence type="predicted"/>
<dbReference type="InterPro" id="IPR036188">
    <property type="entry name" value="FAD/NAD-bd_sf"/>
</dbReference>
<dbReference type="RefSeq" id="WP_083113783.1">
    <property type="nucleotide sequence ID" value="NZ_JACKTS010000031.1"/>
</dbReference>
<sequence>MGGVERIDGGPRSAIVIGAGIAGLSTAWFLQERGVDVTVVDRTGVAAGASWGNAGWIAPGLTLPLNSPSVLRGGLRSVFDPTAPLHMPLTTDADLGAFLMRFVANCRRSSWQRALRANVALNEECIEAFDVLIANGVDAPVTDSPITAVFRETASAQRLMAMLRQLEKAGQTIDVIALAGEALREQVPLASPAVTAGLNINGQRFLDPRRFVEALGRSVVARGAVVRGLEVDDVVSSRNGAVVYARRSDPLTADAAVIATGARLSRLAGRWLHVPVAAGHGYSFTVPVDRPMPGPIYFPDARVACTPYKGALRVSGTVQFRHPHEPRATQRVDAIVAAVSPMLDGVRWDVRSNLWVGARAVTPDGRPLIGEVARDVYVAGGHGMWGLAHGPVTGRLLAEQITTGKQPQGLAEFDPLRRTGRSMSR</sequence>
<protein>
    <submittedName>
        <fullName evidence="4">Amino acid dehydrogenase</fullName>
    </submittedName>
</protein>
<organism evidence="4 5">
    <name type="scientific">Mycobacterium angelicum</name>
    <dbReference type="NCBI Taxonomy" id="470074"/>
    <lineage>
        <taxon>Bacteria</taxon>
        <taxon>Bacillati</taxon>
        <taxon>Actinomycetota</taxon>
        <taxon>Actinomycetes</taxon>
        <taxon>Mycobacteriales</taxon>
        <taxon>Mycobacteriaceae</taxon>
        <taxon>Mycobacterium</taxon>
    </lineage>
</organism>
<dbReference type="OrthoDB" id="9806257at2"/>
<evidence type="ECO:0000313" key="5">
    <source>
        <dbReference type="Proteomes" id="UP000192284"/>
    </source>
</evidence>
<dbReference type="GO" id="GO:0016491">
    <property type="term" value="F:oxidoreductase activity"/>
    <property type="evidence" value="ECO:0007669"/>
    <property type="project" value="UniProtKB-KW"/>
</dbReference>